<dbReference type="SUPFAM" id="SSF52283">
    <property type="entry name" value="Formate/glycerate dehydrogenase catalytic domain-like"/>
    <property type="match status" value="1"/>
</dbReference>
<dbReference type="Proteomes" id="UP000789901">
    <property type="component" value="Unassembled WGS sequence"/>
</dbReference>
<organism evidence="2 3">
    <name type="scientific">Gigaspora margarita</name>
    <dbReference type="NCBI Taxonomy" id="4874"/>
    <lineage>
        <taxon>Eukaryota</taxon>
        <taxon>Fungi</taxon>
        <taxon>Fungi incertae sedis</taxon>
        <taxon>Mucoromycota</taxon>
        <taxon>Glomeromycotina</taxon>
        <taxon>Glomeromycetes</taxon>
        <taxon>Diversisporales</taxon>
        <taxon>Gigasporaceae</taxon>
        <taxon>Gigaspora</taxon>
    </lineage>
</organism>
<dbReference type="Gene3D" id="3.40.50.720">
    <property type="entry name" value="NAD(P)-binding Rossmann-like Domain"/>
    <property type="match status" value="1"/>
</dbReference>
<evidence type="ECO:0000313" key="2">
    <source>
        <dbReference type="EMBL" id="CAG8785131.1"/>
    </source>
</evidence>
<gene>
    <name evidence="2" type="ORF">GMARGA_LOCUS20307</name>
</gene>
<evidence type="ECO:0000313" key="3">
    <source>
        <dbReference type="Proteomes" id="UP000789901"/>
    </source>
</evidence>
<accession>A0ABN7VMB0</accession>
<evidence type="ECO:0000259" key="1">
    <source>
        <dbReference type="Pfam" id="PF00389"/>
    </source>
</evidence>
<name>A0ABN7VMB0_GIGMA</name>
<protein>
    <submittedName>
        <fullName evidence="2">9162_t:CDS:1</fullName>
    </submittedName>
</protein>
<reference evidence="2 3" key="1">
    <citation type="submission" date="2021-06" db="EMBL/GenBank/DDBJ databases">
        <authorList>
            <person name="Kallberg Y."/>
            <person name="Tangrot J."/>
            <person name="Rosling A."/>
        </authorList>
    </citation>
    <scope>NUCLEOTIDE SEQUENCE [LARGE SCALE GENOMIC DNA]</scope>
    <source>
        <strain evidence="2 3">120-4 pot B 10/14</strain>
    </source>
</reference>
<feature type="domain" description="D-isomer specific 2-hydroxyacid dehydrogenase catalytic" evidence="1">
    <location>
        <begin position="17"/>
        <end position="144"/>
    </location>
</feature>
<sequence length="179" mass="19641">MEVKQEVLVIGEILYAKKFYEELKGKYVIKVFDSTKKEFLVEATAKYENVAAILLANGADRFIDKFDNEVLDSLSPAINVIIVIGDASKLVDVKAATDNGVFVADTSLSSIKGSTKEELEKLELEVLNNLDFALITGVPKDPVNKIDEVSVIAADKAINYLNERGEIDLDVSDIQISLS</sequence>
<proteinExistence type="predicted"/>
<dbReference type="EMBL" id="CAJVQB010017683">
    <property type="protein sequence ID" value="CAG8785131.1"/>
    <property type="molecule type" value="Genomic_DNA"/>
</dbReference>
<dbReference type="Pfam" id="PF00389">
    <property type="entry name" value="2-Hacid_dh"/>
    <property type="match status" value="1"/>
</dbReference>
<dbReference type="InterPro" id="IPR006139">
    <property type="entry name" value="D-isomer_2_OHA_DH_cat_dom"/>
</dbReference>
<keyword evidence="3" id="KW-1185">Reference proteome</keyword>
<comment type="caution">
    <text evidence="2">The sequence shown here is derived from an EMBL/GenBank/DDBJ whole genome shotgun (WGS) entry which is preliminary data.</text>
</comment>